<dbReference type="SUPFAM" id="SSF49879">
    <property type="entry name" value="SMAD/FHA domain"/>
    <property type="match status" value="1"/>
</dbReference>
<dbReference type="InterPro" id="IPR000467">
    <property type="entry name" value="G_patch_dom"/>
</dbReference>
<dbReference type="Gene3D" id="2.60.200.20">
    <property type="match status" value="1"/>
</dbReference>
<dbReference type="Pfam" id="PF01585">
    <property type="entry name" value="G-patch"/>
    <property type="match status" value="1"/>
</dbReference>
<dbReference type="PROSITE" id="PS50174">
    <property type="entry name" value="G_PATCH"/>
    <property type="match status" value="1"/>
</dbReference>
<accession>A0A1X0QT25</accession>
<dbReference type="Pfam" id="PF00498">
    <property type="entry name" value="FHA"/>
    <property type="match status" value="1"/>
</dbReference>
<dbReference type="PANTHER" id="PTHR23106">
    <property type="entry name" value="ANGIOGENIC FACTOR WITH G PATCH AND FHA DOMAINS 1"/>
    <property type="match status" value="1"/>
</dbReference>
<dbReference type="OrthoDB" id="21470at2759"/>
<evidence type="ECO:0000259" key="1">
    <source>
        <dbReference type="PROSITE" id="PS50006"/>
    </source>
</evidence>
<dbReference type="AlphaFoldDB" id="A0A1X0QT25"/>
<evidence type="ECO:0000313" key="3">
    <source>
        <dbReference type="EMBL" id="ORE02902.1"/>
    </source>
</evidence>
<protein>
    <submittedName>
        <fullName evidence="3">SMAD/FHA domain-containing protein</fullName>
    </submittedName>
</protein>
<dbReference type="GO" id="GO:0003676">
    <property type="term" value="F:nucleic acid binding"/>
    <property type="evidence" value="ECO:0007669"/>
    <property type="project" value="InterPro"/>
</dbReference>
<dbReference type="SMART" id="SM00443">
    <property type="entry name" value="G_patch"/>
    <property type="match status" value="1"/>
</dbReference>
<feature type="domain" description="FHA" evidence="1">
    <location>
        <begin position="80"/>
        <end position="133"/>
    </location>
</feature>
<dbReference type="EMBL" id="KV922027">
    <property type="protein sequence ID" value="ORE02902.1"/>
    <property type="molecule type" value="Genomic_DNA"/>
</dbReference>
<dbReference type="Proteomes" id="UP000242414">
    <property type="component" value="Unassembled WGS sequence"/>
</dbReference>
<dbReference type="VEuPathDB" id="FungiDB:BCV72DRAFT_41088"/>
<dbReference type="PROSITE" id="PS50006">
    <property type="entry name" value="FHA_DOMAIN"/>
    <property type="match status" value="1"/>
</dbReference>
<evidence type="ECO:0000259" key="2">
    <source>
        <dbReference type="PROSITE" id="PS50174"/>
    </source>
</evidence>
<organism evidence="3">
    <name type="scientific">Rhizopus microsporus var. microsporus</name>
    <dbReference type="NCBI Taxonomy" id="86635"/>
    <lineage>
        <taxon>Eukaryota</taxon>
        <taxon>Fungi</taxon>
        <taxon>Fungi incertae sedis</taxon>
        <taxon>Mucoromycota</taxon>
        <taxon>Mucoromycotina</taxon>
        <taxon>Mucoromycetes</taxon>
        <taxon>Mucorales</taxon>
        <taxon>Mucorineae</taxon>
        <taxon>Rhizopodaceae</taxon>
        <taxon>Rhizopus</taxon>
    </lineage>
</organism>
<proteinExistence type="predicted"/>
<dbReference type="InterPro" id="IPR053027">
    <property type="entry name" value="AGGF1"/>
</dbReference>
<dbReference type="InterPro" id="IPR000253">
    <property type="entry name" value="FHA_dom"/>
</dbReference>
<dbReference type="InterPro" id="IPR008984">
    <property type="entry name" value="SMAD_FHA_dom_sf"/>
</dbReference>
<name>A0A1X0QT25_RHIZD</name>
<dbReference type="SMART" id="SM00240">
    <property type="entry name" value="FHA"/>
    <property type="match status" value="1"/>
</dbReference>
<dbReference type="PANTHER" id="PTHR23106:SF24">
    <property type="entry name" value="ANGIOGENIC FACTOR WITH G PATCH AND FHA DOMAINS 1"/>
    <property type="match status" value="1"/>
</dbReference>
<feature type="domain" description="G-patch" evidence="2">
    <location>
        <begin position="255"/>
        <end position="301"/>
    </location>
</feature>
<sequence>MSQDASNEEQWTFDDFFNVYVMHNKKRVMYHNGQVWVNGDYDSFYTTQHNAISTESIRLVVLSSPFYHAGQVVLVDENGLTMGRDRSWDRRLRLPELAVSKFHCHIFLNPTTELFYLVDVGSQHGTRVNGELLSEAKKSSLPYLLKHKDIIEIGSTTLQVHKHPICSECRANEVIDVCAGKKEKKKKEGMQSLEVDRHEWIKQYKENYDISSNAVQNDYVDRAELRRQGIESDMAPPKVIPPKNNLAPPEPIIRVEGVGSNMLRRLGWQEGQGLGKDSHGIKEPIELATQIDRAGLGMKKRL</sequence>
<reference evidence="3" key="1">
    <citation type="journal article" date="2016" name="Proc. Natl. Acad. Sci. U.S.A.">
        <title>Lipid metabolic changes in an early divergent fungus govern the establishment of a mutualistic symbiosis with endobacteria.</title>
        <authorList>
            <person name="Lastovetsky O.A."/>
            <person name="Gaspar M.L."/>
            <person name="Mondo S.J."/>
            <person name="LaButti K.M."/>
            <person name="Sandor L."/>
            <person name="Grigoriev I.V."/>
            <person name="Henry S.A."/>
            <person name="Pawlowska T.E."/>
        </authorList>
    </citation>
    <scope>NUCLEOTIDE SEQUENCE [LARGE SCALE GENOMIC DNA]</scope>
    <source>
        <strain evidence="3">ATCC 52814</strain>
    </source>
</reference>
<gene>
    <name evidence="3" type="ORF">BCV72DRAFT_41088</name>
</gene>